<feature type="domain" description="SRR1-like" evidence="2">
    <location>
        <begin position="74"/>
        <end position="241"/>
    </location>
</feature>
<evidence type="ECO:0000313" key="4">
    <source>
        <dbReference type="Proteomes" id="UP001448207"/>
    </source>
</evidence>
<evidence type="ECO:0000259" key="2">
    <source>
        <dbReference type="Pfam" id="PF07985"/>
    </source>
</evidence>
<reference evidence="3 4" key="1">
    <citation type="submission" date="2024-04" db="EMBL/GenBank/DDBJ databases">
        <title>Symmetric and asymmetric DNA N6-adenine methylation regulates different biological responses in Mucorales.</title>
        <authorList>
            <consortium name="Lawrence Berkeley National Laboratory"/>
            <person name="Lax C."/>
            <person name="Mondo S.J."/>
            <person name="Osorio-Concepcion M."/>
            <person name="Muszewska A."/>
            <person name="Corrochano-Luque M."/>
            <person name="Gutierrez G."/>
            <person name="Riley R."/>
            <person name="Lipzen A."/>
            <person name="Guo J."/>
            <person name="Hundley H."/>
            <person name="Amirebrahimi M."/>
            <person name="Ng V."/>
            <person name="Lorenzo-Gutierrez D."/>
            <person name="Binder U."/>
            <person name="Yang J."/>
            <person name="Song Y."/>
            <person name="Canovas D."/>
            <person name="Navarro E."/>
            <person name="Freitag M."/>
            <person name="Gabaldon T."/>
            <person name="Grigoriev I.V."/>
            <person name="Corrochano L.M."/>
            <person name="Nicolas F.E."/>
            <person name="Garre V."/>
        </authorList>
    </citation>
    <scope>NUCLEOTIDE SEQUENCE [LARGE SCALE GENOMIC DNA]</scope>
    <source>
        <strain evidence="3 4">L51</strain>
    </source>
</reference>
<gene>
    <name evidence="3" type="ORF">J3Q64DRAFT_1728716</name>
</gene>
<dbReference type="InterPro" id="IPR012942">
    <property type="entry name" value="SRR1-like"/>
</dbReference>
<organism evidence="3 4">
    <name type="scientific">Phycomyces blakesleeanus</name>
    <dbReference type="NCBI Taxonomy" id="4837"/>
    <lineage>
        <taxon>Eukaryota</taxon>
        <taxon>Fungi</taxon>
        <taxon>Fungi incertae sedis</taxon>
        <taxon>Mucoromycota</taxon>
        <taxon>Mucoromycotina</taxon>
        <taxon>Mucoromycetes</taxon>
        <taxon>Mucorales</taxon>
        <taxon>Phycomycetaceae</taxon>
        <taxon>Phycomyces</taxon>
    </lineage>
</organism>
<dbReference type="EMBL" id="JBCLYO010000004">
    <property type="protein sequence ID" value="KAL0090183.1"/>
    <property type="molecule type" value="Genomic_DNA"/>
</dbReference>
<sequence>MPAVEPDQDGFVVVEKAFKYKATDRKKKGRGKRNEKNKHVFKDYDDWTIDDIKSTLTQRKETLIESRFYKELSDIFDEHLVPTGPHDIICYGIGSMQKSKNAQYQFELALLIRELLKIPGKMYIYDPVMTDLDKKVCNEQEIEIIEENEEGKRVVTKPTLFYMPHCGRGLYSNTLSVNWNQENLQNITLIGNRFDMYVGSQLDRDLKRECPYLIPAVEIIETISFPKEFDNNQIFNDLSIQKFINTKMSAKDKKFWDPIPISTPKSDSDTIQE</sequence>
<dbReference type="Proteomes" id="UP001448207">
    <property type="component" value="Unassembled WGS sequence"/>
</dbReference>
<comment type="similarity">
    <text evidence="1">Belongs to the SRR1 family.</text>
</comment>
<evidence type="ECO:0000313" key="3">
    <source>
        <dbReference type="EMBL" id="KAL0090183.1"/>
    </source>
</evidence>
<accession>A0ABR3B4J7</accession>
<protein>
    <submittedName>
        <fullName evidence="3">SRR1-domain-containing protein</fullName>
    </submittedName>
</protein>
<name>A0ABR3B4J7_PHYBL</name>
<dbReference type="PANTHER" id="PTHR28626:SF3">
    <property type="entry name" value="SRR1-LIKE PROTEIN"/>
    <property type="match status" value="1"/>
</dbReference>
<dbReference type="PANTHER" id="PTHR28626">
    <property type="entry name" value="SRR1-LIKE PROTEIN"/>
    <property type="match status" value="1"/>
</dbReference>
<proteinExistence type="inferred from homology"/>
<dbReference type="InterPro" id="IPR040044">
    <property type="entry name" value="SRR1L"/>
</dbReference>
<evidence type="ECO:0000256" key="1">
    <source>
        <dbReference type="ARBA" id="ARBA00009856"/>
    </source>
</evidence>
<comment type="caution">
    <text evidence="3">The sequence shown here is derived from an EMBL/GenBank/DDBJ whole genome shotgun (WGS) entry which is preliminary data.</text>
</comment>
<dbReference type="Pfam" id="PF07985">
    <property type="entry name" value="SRR1"/>
    <property type="match status" value="1"/>
</dbReference>
<keyword evidence="4" id="KW-1185">Reference proteome</keyword>